<comment type="caution">
    <text evidence="1">The sequence shown here is derived from an EMBL/GenBank/DDBJ whole genome shotgun (WGS) entry which is preliminary data.</text>
</comment>
<reference evidence="2" key="1">
    <citation type="journal article" date="2019" name="Int. J. Syst. Evol. Microbiol.">
        <title>The Global Catalogue of Microorganisms (GCM) 10K type strain sequencing project: providing services to taxonomists for standard genome sequencing and annotation.</title>
        <authorList>
            <consortium name="The Broad Institute Genomics Platform"/>
            <consortium name="The Broad Institute Genome Sequencing Center for Infectious Disease"/>
            <person name="Wu L."/>
            <person name="Ma J."/>
        </authorList>
    </citation>
    <scope>NUCLEOTIDE SEQUENCE [LARGE SCALE GENOMIC DNA]</scope>
    <source>
        <strain evidence="2">JCM 11448</strain>
    </source>
</reference>
<gene>
    <name evidence="1" type="ORF">GCM10009579_51050</name>
</gene>
<name>A0ABP4HV59_9ACTN</name>
<evidence type="ECO:0000313" key="1">
    <source>
        <dbReference type="EMBL" id="GAA1283495.1"/>
    </source>
</evidence>
<accession>A0ABP4HV59</accession>
<sequence length="149" mass="16390">MSETASAINFVNLILQAQITIDADTGKPWLIAAGNTADDWDDTTPDKLRAMVADARQQLDQIEALAARYEAITALQALVDEHHVQLMEMPRAELGDLGEHFCGWYAPVDGDPALVFPEGQDPVERLKLARFFIDRAAADRQPTTKETAA</sequence>
<organism evidence="1 2">
    <name type="scientific">Streptomyces javensis</name>
    <dbReference type="NCBI Taxonomy" id="114698"/>
    <lineage>
        <taxon>Bacteria</taxon>
        <taxon>Bacillati</taxon>
        <taxon>Actinomycetota</taxon>
        <taxon>Actinomycetes</taxon>
        <taxon>Kitasatosporales</taxon>
        <taxon>Streptomycetaceae</taxon>
        <taxon>Streptomyces</taxon>
        <taxon>Streptomyces violaceusniger group</taxon>
    </lineage>
</organism>
<protein>
    <submittedName>
        <fullName evidence="1">Uncharacterized protein</fullName>
    </submittedName>
</protein>
<keyword evidence="2" id="KW-1185">Reference proteome</keyword>
<dbReference type="EMBL" id="BAAAIH010000031">
    <property type="protein sequence ID" value="GAA1283495.1"/>
    <property type="molecule type" value="Genomic_DNA"/>
</dbReference>
<evidence type="ECO:0000313" key="2">
    <source>
        <dbReference type="Proteomes" id="UP001500282"/>
    </source>
</evidence>
<proteinExistence type="predicted"/>
<dbReference type="Proteomes" id="UP001500282">
    <property type="component" value="Unassembled WGS sequence"/>
</dbReference>